<protein>
    <submittedName>
        <fullName evidence="2">Uncharacterized protein</fullName>
    </submittedName>
</protein>
<evidence type="ECO:0000256" key="1">
    <source>
        <dbReference type="SAM" id="SignalP"/>
    </source>
</evidence>
<evidence type="ECO:0000313" key="3">
    <source>
        <dbReference type="Proteomes" id="UP000294614"/>
    </source>
</evidence>
<dbReference type="OrthoDB" id="9775614at2"/>
<gene>
    <name evidence="2" type="ORF">C8D98_2332</name>
</gene>
<sequence>MSYFSKAGIGKFLRFTAVSAAVAVSVAGCVTADDDVLFRNSLVMFEQGQKEQAYGNVKGLCEKFPAEQKFCSEAENFRRALYDEKMELVKQNLSQEPPVPMELLTSADDSIAAAEKYAVTSEELTKYKRISAEYRKFTNDAINAGKEEAQKAFDSGEYIEAYDAIASVKDLDKTALAPIFRNYSDRIFAQLKTKTENLAAKDEWRQAEPVLKKMAEIRPEDPFVKEYSEKAKAASVASYYAEKADRYITDGDLASAISYYTKAVSYPDVTDDMKKNLASAKIKLIETDFQKGVELASQDMFKQSYDLFMTANRLMSTLNNDQKHAVKVPAAELNRYYDNMFFHGQKAKQAGAYGLSYFYYRMLSDLAPSYQGLLTERKDVEERILSRALKSIAVIPFKSPVNEPELGLQASSNIMQLLQKQLADDVKIIERGALEVLLREYELAVAGNSGAASAGADPFKIKSADYLLMGDVLDSRTESNVQKSKRKDRVQVGTEKVLNIEWTDWEKMKAKAEKERTEIPAEPKKFIDKPVYDYAEYDVSFYEKFSFLSISYRVVETSQGRIVYSNTVQSQQEARDEATSGIDMGSYKVPMKVAKLPTDIELSNKVRKENIDKITSQIIEIFKDQDVKYIADAERLESANNLKEAVEMYANGIILMKKKKKDASALEDKAGKYLDVLAAN</sequence>
<dbReference type="EMBL" id="SMGG01000006">
    <property type="protein sequence ID" value="TCK59398.1"/>
    <property type="molecule type" value="Genomic_DNA"/>
</dbReference>
<name>A0A4R1K5E1_9BACT</name>
<dbReference type="AlphaFoldDB" id="A0A4R1K5E1"/>
<comment type="caution">
    <text evidence="2">The sequence shown here is derived from an EMBL/GenBank/DDBJ whole genome shotgun (WGS) entry which is preliminary data.</text>
</comment>
<reference evidence="2 3" key="1">
    <citation type="submission" date="2019-03" db="EMBL/GenBank/DDBJ databases">
        <title>Genomic Encyclopedia of Type Strains, Phase IV (KMG-IV): sequencing the most valuable type-strain genomes for metagenomic binning, comparative biology and taxonomic classification.</title>
        <authorList>
            <person name="Goeker M."/>
        </authorList>
    </citation>
    <scope>NUCLEOTIDE SEQUENCE [LARGE SCALE GENOMIC DNA]</scope>
    <source>
        <strain evidence="2 3">DSM 24984</strain>
    </source>
</reference>
<keyword evidence="1" id="KW-0732">Signal</keyword>
<keyword evidence="3" id="KW-1185">Reference proteome</keyword>
<feature type="chain" id="PRO_5020619527" evidence="1">
    <location>
        <begin position="21"/>
        <end position="680"/>
    </location>
</feature>
<dbReference type="PROSITE" id="PS51257">
    <property type="entry name" value="PROKAR_LIPOPROTEIN"/>
    <property type="match status" value="1"/>
</dbReference>
<dbReference type="RefSeq" id="WP_132874311.1">
    <property type="nucleotide sequence ID" value="NZ_SMGG01000006.1"/>
</dbReference>
<dbReference type="Gene3D" id="1.25.40.10">
    <property type="entry name" value="Tetratricopeptide repeat domain"/>
    <property type="match status" value="1"/>
</dbReference>
<proteinExistence type="predicted"/>
<accession>A0A4R1K5E1</accession>
<evidence type="ECO:0000313" key="2">
    <source>
        <dbReference type="EMBL" id="TCK59398.1"/>
    </source>
</evidence>
<feature type="signal peptide" evidence="1">
    <location>
        <begin position="1"/>
        <end position="20"/>
    </location>
</feature>
<dbReference type="InterPro" id="IPR011990">
    <property type="entry name" value="TPR-like_helical_dom_sf"/>
</dbReference>
<organism evidence="2 3">
    <name type="scientific">Seleniivibrio woodruffii</name>
    <dbReference type="NCBI Taxonomy" id="1078050"/>
    <lineage>
        <taxon>Bacteria</taxon>
        <taxon>Pseudomonadati</taxon>
        <taxon>Deferribacterota</taxon>
        <taxon>Deferribacteres</taxon>
        <taxon>Deferribacterales</taxon>
        <taxon>Geovibrionaceae</taxon>
        <taxon>Seleniivibrio</taxon>
    </lineage>
</organism>
<dbReference type="Proteomes" id="UP000294614">
    <property type="component" value="Unassembled WGS sequence"/>
</dbReference>